<dbReference type="EMBL" id="CADCVA010000067">
    <property type="protein sequence ID" value="CAA9405955.1"/>
    <property type="molecule type" value="Genomic_DNA"/>
</dbReference>
<proteinExistence type="predicted"/>
<protein>
    <submittedName>
        <fullName evidence="2">Nitrile hydratase beta subunit</fullName>
        <ecNumber evidence="2">4.2.1.84</ecNumber>
    </submittedName>
</protein>
<dbReference type="InterPro" id="IPR024690">
    <property type="entry name" value="CN_hydtase_beta_dom_C"/>
</dbReference>
<dbReference type="Pfam" id="PF02211">
    <property type="entry name" value="NHase_beta_C"/>
    <property type="match status" value="1"/>
</dbReference>
<dbReference type="InterPro" id="IPR008990">
    <property type="entry name" value="Elect_transpt_acc-like_dom_sf"/>
</dbReference>
<gene>
    <name evidence="2" type="ORF">AVDCRST_MAG82-474</name>
</gene>
<dbReference type="AlphaFoldDB" id="A0A6J4P6H6"/>
<dbReference type="Gene3D" id="2.30.30.50">
    <property type="match status" value="1"/>
</dbReference>
<keyword evidence="2" id="KW-0456">Lyase</keyword>
<dbReference type="EC" id="4.2.1.84" evidence="2"/>
<accession>A0A6J4P6H6</accession>
<dbReference type="GO" id="GO:0018822">
    <property type="term" value="F:nitrile hydratase activity"/>
    <property type="evidence" value="ECO:0007669"/>
    <property type="project" value="UniProtKB-EC"/>
</dbReference>
<evidence type="ECO:0000313" key="2">
    <source>
        <dbReference type="EMBL" id="CAA9405955.1"/>
    </source>
</evidence>
<feature type="domain" description="Nitrile hydratase beta subunit" evidence="1">
    <location>
        <begin position="3"/>
        <end position="91"/>
    </location>
</feature>
<sequence>MTYGPGDRVRVLPSGKPGHVRTPGYLKGKAGWVEAVIGTFPNPEDLAYGLSGLPERHLYKVGFKQADLWDDYEGPAEDLLYVDVYEHWLEPSEGGPV</sequence>
<reference evidence="2" key="1">
    <citation type="submission" date="2020-02" db="EMBL/GenBank/DDBJ databases">
        <authorList>
            <person name="Meier V. D."/>
        </authorList>
    </citation>
    <scope>NUCLEOTIDE SEQUENCE</scope>
    <source>
        <strain evidence="2">AVDCRST_MAG82</strain>
    </source>
</reference>
<organism evidence="2">
    <name type="scientific">uncultured Rubrobacteraceae bacterium</name>
    <dbReference type="NCBI Taxonomy" id="349277"/>
    <lineage>
        <taxon>Bacteria</taxon>
        <taxon>Bacillati</taxon>
        <taxon>Actinomycetota</taxon>
        <taxon>Rubrobacteria</taxon>
        <taxon>Rubrobacterales</taxon>
        <taxon>Rubrobacteraceae</taxon>
        <taxon>environmental samples</taxon>
    </lineage>
</organism>
<evidence type="ECO:0000259" key="1">
    <source>
        <dbReference type="Pfam" id="PF02211"/>
    </source>
</evidence>
<name>A0A6J4P6H6_9ACTN</name>
<dbReference type="SUPFAM" id="SSF50090">
    <property type="entry name" value="Electron transport accessory proteins"/>
    <property type="match status" value="1"/>
</dbReference>